<organism evidence="2 3">
    <name type="scientific">Leeia aquatica</name>
    <dbReference type="NCBI Taxonomy" id="2725557"/>
    <lineage>
        <taxon>Bacteria</taxon>
        <taxon>Pseudomonadati</taxon>
        <taxon>Pseudomonadota</taxon>
        <taxon>Betaproteobacteria</taxon>
        <taxon>Neisseriales</taxon>
        <taxon>Leeiaceae</taxon>
        <taxon>Leeia</taxon>
    </lineage>
</organism>
<evidence type="ECO:0000313" key="2">
    <source>
        <dbReference type="EMBL" id="NLR76579.1"/>
    </source>
</evidence>
<dbReference type="Proteomes" id="UP000587991">
    <property type="component" value="Unassembled WGS sequence"/>
</dbReference>
<comment type="caution">
    <text evidence="2">The sequence shown here is derived from an EMBL/GenBank/DDBJ whole genome shotgun (WGS) entry which is preliminary data.</text>
</comment>
<feature type="chain" id="PRO_5032959780" evidence="1">
    <location>
        <begin position="21"/>
        <end position="169"/>
    </location>
</feature>
<proteinExistence type="predicted"/>
<keyword evidence="1" id="KW-0732">Signal</keyword>
<dbReference type="RefSeq" id="WP_168878250.1">
    <property type="nucleotide sequence ID" value="NZ_JABAIM010000004.1"/>
</dbReference>
<name>A0A847SHC2_9NEIS</name>
<reference evidence="2 3" key="1">
    <citation type="submission" date="2020-04" db="EMBL/GenBank/DDBJ databases">
        <title>Draft genome of Leeia sp. IMCC25680.</title>
        <authorList>
            <person name="Song J."/>
            <person name="Cho J.-C."/>
        </authorList>
    </citation>
    <scope>NUCLEOTIDE SEQUENCE [LARGE SCALE GENOMIC DNA]</scope>
    <source>
        <strain evidence="2 3">IMCC25680</strain>
    </source>
</reference>
<evidence type="ECO:0000256" key="1">
    <source>
        <dbReference type="SAM" id="SignalP"/>
    </source>
</evidence>
<protein>
    <submittedName>
        <fullName evidence="2">Uncharacterized protein</fullName>
    </submittedName>
</protein>
<sequence>MTLVRISLLAALCLAGAAHAEKAPVASDPCFKSVFKKTVQQQQWQVFECMPENPMGVTVYYRASLKRADGSLQESGVIAAEPQLQTDYHLHGGDLLQLDFVSERNGSTAFLHPMAGDGKALSMVRFDYQTGDEESLQVVRKGQQLSFKPARNKMKVNILPDGQLQLLKK</sequence>
<evidence type="ECO:0000313" key="3">
    <source>
        <dbReference type="Proteomes" id="UP000587991"/>
    </source>
</evidence>
<dbReference type="AlphaFoldDB" id="A0A847SHC2"/>
<gene>
    <name evidence="2" type="ORF">HF682_15535</name>
</gene>
<dbReference type="EMBL" id="JABAIM010000004">
    <property type="protein sequence ID" value="NLR76579.1"/>
    <property type="molecule type" value="Genomic_DNA"/>
</dbReference>
<accession>A0A847SHC2</accession>
<feature type="signal peptide" evidence="1">
    <location>
        <begin position="1"/>
        <end position="20"/>
    </location>
</feature>
<keyword evidence="3" id="KW-1185">Reference proteome</keyword>